<dbReference type="EMBL" id="LKAM01000013">
    <property type="protein sequence ID" value="KUM46156.1"/>
    <property type="molecule type" value="Genomic_DNA"/>
</dbReference>
<reference evidence="1" key="1">
    <citation type="journal article" date="2015" name="Genome Biol. Evol.">
        <title>Organellar Genomes of White Spruce (Picea glauca): Assembly and Annotation.</title>
        <authorList>
            <person name="Jackman S.D."/>
            <person name="Warren R.L."/>
            <person name="Gibb E.A."/>
            <person name="Vandervalk B.P."/>
            <person name="Mohamadi H."/>
            <person name="Chu J."/>
            <person name="Raymond A."/>
            <person name="Pleasance S."/>
            <person name="Coope R."/>
            <person name="Wildung M.R."/>
            <person name="Ritland C.E."/>
            <person name="Bousquet J."/>
            <person name="Jones S.J."/>
            <person name="Bohlmann J."/>
            <person name="Birol I."/>
        </authorList>
    </citation>
    <scope>NUCLEOTIDE SEQUENCE [LARGE SCALE GENOMIC DNA]</scope>
    <source>
        <tissue evidence="1">Flushing bud</tissue>
    </source>
</reference>
<protein>
    <submittedName>
        <fullName evidence="1">Uncharacterized protein</fullName>
    </submittedName>
</protein>
<comment type="caution">
    <text evidence="1">The sequence shown here is derived from an EMBL/GenBank/DDBJ whole genome shotgun (WGS) entry which is preliminary data.</text>
</comment>
<keyword evidence="1" id="KW-0496">Mitochondrion</keyword>
<accession>A0A101LVM5</accession>
<dbReference type="AlphaFoldDB" id="A0A101LVM5"/>
<evidence type="ECO:0000313" key="1">
    <source>
        <dbReference type="EMBL" id="KUM46156.1"/>
    </source>
</evidence>
<geneLocation type="mitochondrion" evidence="1"/>
<organism evidence="1">
    <name type="scientific">Picea glauca</name>
    <name type="common">White spruce</name>
    <name type="synonym">Pinus glauca</name>
    <dbReference type="NCBI Taxonomy" id="3330"/>
    <lineage>
        <taxon>Eukaryota</taxon>
        <taxon>Viridiplantae</taxon>
        <taxon>Streptophyta</taxon>
        <taxon>Embryophyta</taxon>
        <taxon>Tracheophyta</taxon>
        <taxon>Spermatophyta</taxon>
        <taxon>Pinopsida</taxon>
        <taxon>Pinidae</taxon>
        <taxon>Conifers I</taxon>
        <taxon>Pinales</taxon>
        <taxon>Pinaceae</taxon>
        <taxon>Picea</taxon>
    </lineage>
</organism>
<gene>
    <name evidence="1" type="ORF">ABT39_MTgene1962</name>
</gene>
<name>A0A101LVM5_PICGL</name>
<proteinExistence type="predicted"/>
<sequence>MPLLVKLVECKILTMVVPCYKMYGVINGFDDVWGVPCCWKRMNKGCLSSSCCFHRRNIYLSLVSFFLYIVSL</sequence>